<dbReference type="STRING" id="301302.ERS852420_02983"/>
<dbReference type="Proteomes" id="UP000049979">
    <property type="component" value="Unassembled WGS sequence"/>
</dbReference>
<protein>
    <submittedName>
        <fullName evidence="2">Alpha-xylosidase</fullName>
        <ecNumber evidence="2">3.2.1.177</ecNumber>
    </submittedName>
</protein>
<dbReference type="Proteomes" id="UP000095495">
    <property type="component" value="Unassembled WGS sequence"/>
</dbReference>
<dbReference type="AlphaFoldDB" id="A0A0M6WHB3"/>
<dbReference type="EC" id="3.2.1.177" evidence="2"/>
<dbReference type="Gene3D" id="2.60.40.1180">
    <property type="entry name" value="Golgi alpha-mannosidase II"/>
    <property type="match status" value="1"/>
</dbReference>
<organism evidence="1 3">
    <name type="scientific">Roseburia faecis</name>
    <dbReference type="NCBI Taxonomy" id="301302"/>
    <lineage>
        <taxon>Bacteria</taxon>
        <taxon>Bacillati</taxon>
        <taxon>Bacillota</taxon>
        <taxon>Clostridia</taxon>
        <taxon>Lachnospirales</taxon>
        <taxon>Lachnospiraceae</taxon>
        <taxon>Roseburia</taxon>
    </lineage>
</organism>
<accession>A0A0M6WHB3</accession>
<reference evidence="3" key="1">
    <citation type="submission" date="2015-05" db="EMBL/GenBank/DDBJ databases">
        <authorList>
            <consortium name="Pathogen Informatics"/>
        </authorList>
    </citation>
    <scope>NUCLEOTIDE SEQUENCE [LARGE SCALE GENOMIC DNA]</scope>
    <source>
        <strain evidence="2 4">2789STDY5608863</strain>
        <strain evidence="3">M72</strain>
    </source>
</reference>
<reference evidence="1" key="2">
    <citation type="submission" date="2015-05" db="EMBL/GenBank/DDBJ databases">
        <authorList>
            <person name="Wang D.B."/>
            <person name="Wang M."/>
        </authorList>
    </citation>
    <scope>NUCLEOTIDE SEQUENCE [LARGE SCALE GENOMIC DNA]</scope>
    <source>
        <strain evidence="1">M72</strain>
    </source>
</reference>
<evidence type="ECO:0000313" key="2">
    <source>
        <dbReference type="EMBL" id="CUN14336.1"/>
    </source>
</evidence>
<evidence type="ECO:0000313" key="1">
    <source>
        <dbReference type="EMBL" id="CRL36018.1"/>
    </source>
</evidence>
<name>A0A0M6WHB3_9FIRM</name>
<gene>
    <name evidence="2" type="primary">yicI_2</name>
    <name evidence="2" type="ORF">ERS852420_02983</name>
    <name evidence="1" type="ORF">M72_25301</name>
</gene>
<sequence length="124" mass="13697">MIFISGCPKSSLARSIVYDYFSLPVFVRENTVLAMGENDQLPDYEYAENVVLHLFEIKDGAEITTEVTDVSGKTVLVANTKREGNTVSVTVDHPQYHPSVMVHGMTGVAIQTELEVNYTDKGVI</sequence>
<dbReference type="EMBL" id="CVRR01000010">
    <property type="protein sequence ID" value="CRL36018.1"/>
    <property type="molecule type" value="Genomic_DNA"/>
</dbReference>
<dbReference type="InterPro" id="IPR013780">
    <property type="entry name" value="Glyco_hydro_b"/>
</dbReference>
<dbReference type="EMBL" id="CYXV01000015">
    <property type="protein sequence ID" value="CUN14336.1"/>
    <property type="molecule type" value="Genomic_DNA"/>
</dbReference>
<dbReference type="GO" id="GO:0061634">
    <property type="term" value="F:alpha-D-xyloside xylohydrolase"/>
    <property type="evidence" value="ECO:0007669"/>
    <property type="project" value="UniProtKB-EC"/>
</dbReference>
<evidence type="ECO:0000313" key="4">
    <source>
        <dbReference type="Proteomes" id="UP000095495"/>
    </source>
</evidence>
<keyword evidence="2" id="KW-0326">Glycosidase</keyword>
<evidence type="ECO:0000313" key="3">
    <source>
        <dbReference type="Proteomes" id="UP000049979"/>
    </source>
</evidence>
<dbReference type="SUPFAM" id="SSF117125">
    <property type="entry name" value="Putative glucosidase YicI, C-terminal domain"/>
    <property type="match status" value="1"/>
</dbReference>
<keyword evidence="3" id="KW-1185">Reference proteome</keyword>
<keyword evidence="2" id="KW-0378">Hydrolase</keyword>
<proteinExistence type="predicted"/>